<proteinExistence type="predicted"/>
<dbReference type="EMBL" id="FNAI01000019">
    <property type="protein sequence ID" value="SDF51766.1"/>
    <property type="molecule type" value="Genomic_DNA"/>
</dbReference>
<dbReference type="InterPro" id="IPR021799">
    <property type="entry name" value="PIN-like_prokaryotic"/>
</dbReference>
<protein>
    <submittedName>
        <fullName evidence="1">Predicted nucleic acid-binding protein, contains PIN domain</fullName>
    </submittedName>
</protein>
<dbReference type="STRING" id="1391627.SAMN05216464_11971"/>
<reference evidence="1 2" key="1">
    <citation type="submission" date="2016-10" db="EMBL/GenBank/DDBJ databases">
        <authorList>
            <person name="de Groot N.N."/>
        </authorList>
    </citation>
    <scope>NUCLEOTIDE SEQUENCE [LARGE SCALE GENOMIC DNA]</scope>
    <source>
        <strain evidence="1 2">47C3B</strain>
    </source>
</reference>
<dbReference type="PANTHER" id="PTHR39550:SF1">
    <property type="entry name" value="SLL0658 PROTEIN"/>
    <property type="match status" value="1"/>
</dbReference>
<evidence type="ECO:0000313" key="2">
    <source>
        <dbReference type="Proteomes" id="UP000199072"/>
    </source>
</evidence>
<dbReference type="Proteomes" id="UP000199072">
    <property type="component" value="Unassembled WGS sequence"/>
</dbReference>
<dbReference type="AlphaFoldDB" id="A0A1G7LQV4"/>
<keyword evidence="2" id="KW-1185">Reference proteome</keyword>
<name>A0A1G7LQV4_9SPHI</name>
<dbReference type="PANTHER" id="PTHR39550">
    <property type="entry name" value="SLL0658 PROTEIN"/>
    <property type="match status" value="1"/>
</dbReference>
<gene>
    <name evidence="1" type="ORF">SAMN05216464_11971</name>
</gene>
<organism evidence="1 2">
    <name type="scientific">Mucilaginibacter pineti</name>
    <dbReference type="NCBI Taxonomy" id="1391627"/>
    <lineage>
        <taxon>Bacteria</taxon>
        <taxon>Pseudomonadati</taxon>
        <taxon>Bacteroidota</taxon>
        <taxon>Sphingobacteriia</taxon>
        <taxon>Sphingobacteriales</taxon>
        <taxon>Sphingobacteriaceae</taxon>
        <taxon>Mucilaginibacter</taxon>
    </lineage>
</organism>
<dbReference type="OrthoDB" id="764457at2"/>
<evidence type="ECO:0000313" key="1">
    <source>
        <dbReference type="EMBL" id="SDF51766.1"/>
    </source>
</evidence>
<dbReference type="Pfam" id="PF11848">
    <property type="entry name" value="DUF3368"/>
    <property type="match status" value="1"/>
</dbReference>
<accession>A0A1G7LQV4</accession>
<dbReference type="RefSeq" id="WP_091155987.1">
    <property type="nucleotide sequence ID" value="NZ_FNAI01000019.1"/>
</dbReference>
<sequence length="151" mass="16550">MPKIIISDTSCLIILSNINELDLLNKVYGNIVTTIDIATEFGEPLPEWVIIEKVADKYSQQLLEMQIDKGESSAIALALETPQSTVILDDYKARKIAGQLGLNFTGTIGVIIKAKLNGVIPSIKPILEKIKKTDFRISDAIEQQALKLAGE</sequence>